<dbReference type="EMBL" id="LAZP02000234">
    <property type="protein sequence ID" value="PFH59012.1"/>
    <property type="molecule type" value="Genomic_DNA"/>
</dbReference>
<organism evidence="2 3">
    <name type="scientific">Ophiocordyceps unilateralis</name>
    <name type="common">Zombie-ant fungus</name>
    <name type="synonym">Torrubia unilateralis</name>
    <dbReference type="NCBI Taxonomy" id="268505"/>
    <lineage>
        <taxon>Eukaryota</taxon>
        <taxon>Fungi</taxon>
        <taxon>Dikarya</taxon>
        <taxon>Ascomycota</taxon>
        <taxon>Pezizomycotina</taxon>
        <taxon>Sordariomycetes</taxon>
        <taxon>Hypocreomycetidae</taxon>
        <taxon>Hypocreales</taxon>
        <taxon>Ophiocordycipitaceae</taxon>
        <taxon>Ophiocordyceps</taxon>
    </lineage>
</organism>
<keyword evidence="3" id="KW-1185">Reference proteome</keyword>
<feature type="region of interest" description="Disordered" evidence="1">
    <location>
        <begin position="1"/>
        <end position="23"/>
    </location>
</feature>
<comment type="caution">
    <text evidence="2">The sequence shown here is derived from an EMBL/GenBank/DDBJ whole genome shotgun (WGS) entry which is preliminary data.</text>
</comment>
<reference evidence="2 3" key="1">
    <citation type="journal article" date="2015" name="BMC Genomics">
        <title>Gene expression during zombie ant biting behavior reflects the complexity underlying fungal parasitic behavioral manipulation.</title>
        <authorList>
            <person name="de Bekker C."/>
            <person name="Ohm R.A."/>
            <person name="Loreto R.G."/>
            <person name="Sebastian A."/>
            <person name="Albert I."/>
            <person name="Merrow M."/>
            <person name="Brachmann A."/>
            <person name="Hughes D.P."/>
        </authorList>
    </citation>
    <scope>NUCLEOTIDE SEQUENCE [LARGE SCALE GENOMIC DNA]</scope>
    <source>
        <strain evidence="2 3">SC16a</strain>
    </source>
</reference>
<dbReference type="Proteomes" id="UP000037136">
    <property type="component" value="Unassembled WGS sequence"/>
</dbReference>
<name>A0A2A9PDL3_OPHUN</name>
<proteinExistence type="predicted"/>
<evidence type="ECO:0000256" key="1">
    <source>
        <dbReference type="SAM" id="MobiDB-lite"/>
    </source>
</evidence>
<protein>
    <submittedName>
        <fullName evidence="2">Uncharacterized protein</fullName>
    </submittedName>
</protein>
<evidence type="ECO:0000313" key="2">
    <source>
        <dbReference type="EMBL" id="PFH59012.1"/>
    </source>
</evidence>
<accession>A0A2A9PDL3</accession>
<gene>
    <name evidence="2" type="ORF">XA68_12917</name>
</gene>
<reference evidence="2 3" key="2">
    <citation type="journal article" date="2017" name="Sci. Rep.">
        <title>Ant-infecting Ophiocordyceps genomes reveal a high diversity of potential behavioral manipulation genes and a possible major role for enterotoxins.</title>
        <authorList>
            <person name="de Bekker C."/>
            <person name="Ohm R.A."/>
            <person name="Evans H.C."/>
            <person name="Brachmann A."/>
            <person name="Hughes D.P."/>
        </authorList>
    </citation>
    <scope>NUCLEOTIDE SEQUENCE [LARGE SCALE GENOMIC DNA]</scope>
    <source>
        <strain evidence="2 3">SC16a</strain>
    </source>
</reference>
<sequence length="117" mass="12943">MSGHAYWPQEKKPVQVPDTYLPTRSGKGPWDAWDALPSNAAANLRCPALAVRVRQSQNSFLPPYLPLLPSSSSTIDRRFIYRPQQRPLAAGPRRAGTKSARKELIKAATTNFALQAT</sequence>
<dbReference type="AlphaFoldDB" id="A0A2A9PDL3"/>
<evidence type="ECO:0000313" key="3">
    <source>
        <dbReference type="Proteomes" id="UP000037136"/>
    </source>
</evidence>